<evidence type="ECO:0000313" key="1">
    <source>
        <dbReference type="EMBL" id="KAL2529509.1"/>
    </source>
</evidence>
<comment type="caution">
    <text evidence="1">The sequence shown here is derived from an EMBL/GenBank/DDBJ whole genome shotgun (WGS) entry which is preliminary data.</text>
</comment>
<evidence type="ECO:0000313" key="2">
    <source>
        <dbReference type="Proteomes" id="UP001604277"/>
    </source>
</evidence>
<protein>
    <submittedName>
        <fullName evidence="1">Uncharacterized protein</fullName>
    </submittedName>
</protein>
<accession>A0ABD1UWS9</accession>
<sequence>MQGSSWNIAINLDEEDVCCLRRNEFSPIIFPPLYEYPHSLSPIPLPIEFTSESEDEQLNPPLPRRIVAASKLDRRGLHNLREFSRLSIIIIRSEEKEDGQASKESSVDKQ</sequence>
<proteinExistence type="predicted"/>
<reference evidence="2" key="1">
    <citation type="submission" date="2024-07" db="EMBL/GenBank/DDBJ databases">
        <title>Two chromosome-level genome assemblies of Korean endemic species Abeliophyllum distichum and Forsythia ovata (Oleaceae).</title>
        <authorList>
            <person name="Jang H."/>
        </authorList>
    </citation>
    <scope>NUCLEOTIDE SEQUENCE [LARGE SCALE GENOMIC DNA]</scope>
</reference>
<name>A0ABD1UWS9_9LAMI</name>
<keyword evidence="2" id="KW-1185">Reference proteome</keyword>
<dbReference type="AlphaFoldDB" id="A0ABD1UWS9"/>
<dbReference type="Proteomes" id="UP001604277">
    <property type="component" value="Unassembled WGS sequence"/>
</dbReference>
<gene>
    <name evidence="1" type="ORF">Fot_22110</name>
</gene>
<organism evidence="1 2">
    <name type="scientific">Forsythia ovata</name>
    <dbReference type="NCBI Taxonomy" id="205694"/>
    <lineage>
        <taxon>Eukaryota</taxon>
        <taxon>Viridiplantae</taxon>
        <taxon>Streptophyta</taxon>
        <taxon>Embryophyta</taxon>
        <taxon>Tracheophyta</taxon>
        <taxon>Spermatophyta</taxon>
        <taxon>Magnoliopsida</taxon>
        <taxon>eudicotyledons</taxon>
        <taxon>Gunneridae</taxon>
        <taxon>Pentapetalae</taxon>
        <taxon>asterids</taxon>
        <taxon>lamiids</taxon>
        <taxon>Lamiales</taxon>
        <taxon>Oleaceae</taxon>
        <taxon>Forsythieae</taxon>
        <taxon>Forsythia</taxon>
    </lineage>
</organism>
<dbReference type="EMBL" id="JBFOLJ010000006">
    <property type="protein sequence ID" value="KAL2529509.1"/>
    <property type="molecule type" value="Genomic_DNA"/>
</dbReference>